<gene>
    <name evidence="2" type="ORF">A6J88_01290</name>
</gene>
<keyword evidence="1" id="KW-0472">Membrane</keyword>
<keyword evidence="1" id="KW-0812">Transmembrane</keyword>
<name>A0ABM6J9H2_NEIMU</name>
<evidence type="ECO:0000313" key="2">
    <source>
        <dbReference type="EMBL" id="ARC50084.1"/>
    </source>
</evidence>
<sequence>MGTVLFMHKPFVLIRKHSLFRPVAAAGSILLFVLAVFNPPNWFYVLSAIVLLLMLYFLWRQNRGIPIIFHTDGQIFVGKKPYSLTLGEFKGVASAFCRCGQTNFCLRIALIPKNVCHPVLIVQEISDVPMTWRSVPKPPPAEFDNLRAELADRLNLQDFGFLGIMGDDEWHFAVNRLPKVH</sequence>
<evidence type="ECO:0000313" key="3">
    <source>
        <dbReference type="Proteomes" id="UP000191272"/>
    </source>
</evidence>
<organism evidence="2 3">
    <name type="scientific">Neisseria mucosa</name>
    <dbReference type="NCBI Taxonomy" id="488"/>
    <lineage>
        <taxon>Bacteria</taxon>
        <taxon>Pseudomonadati</taxon>
        <taxon>Pseudomonadota</taxon>
        <taxon>Betaproteobacteria</taxon>
        <taxon>Neisseriales</taxon>
        <taxon>Neisseriaceae</taxon>
        <taxon>Neisseria</taxon>
    </lineage>
</organism>
<protein>
    <submittedName>
        <fullName evidence="2">Uncharacterized protein</fullName>
    </submittedName>
</protein>
<keyword evidence="3" id="KW-1185">Reference proteome</keyword>
<dbReference type="EMBL" id="CP020452">
    <property type="protein sequence ID" value="ARC50084.1"/>
    <property type="molecule type" value="Genomic_DNA"/>
</dbReference>
<feature type="transmembrane region" description="Helical" evidence="1">
    <location>
        <begin position="42"/>
        <end position="59"/>
    </location>
</feature>
<feature type="transmembrane region" description="Helical" evidence="1">
    <location>
        <begin position="19"/>
        <end position="36"/>
    </location>
</feature>
<accession>A0ABM6J9H2</accession>
<proteinExistence type="predicted"/>
<reference evidence="3" key="1">
    <citation type="submission" date="2017-03" db="EMBL/GenBank/DDBJ databases">
        <title>FDA dAtabase for Regulatory Grade micrObial Sequences (FDA-ARGOS): Supporting development and validation of Infectious Disease Dx tests.</title>
        <authorList>
            <person name="Campos J."/>
            <person name="Goldberg B."/>
            <person name="Tallon L."/>
            <person name="Sadzewicz L."/>
            <person name="Sengamalay N."/>
            <person name="Ott S."/>
            <person name="Godinez A."/>
            <person name="Nagaraj S."/>
            <person name="Vyas G."/>
            <person name="Aluvathingal J."/>
            <person name="Nadendla S."/>
            <person name="Geyer C."/>
            <person name="Nandy P."/>
            <person name="Hobson J."/>
            <person name="Sichtig H."/>
        </authorList>
    </citation>
    <scope>NUCLEOTIDE SEQUENCE [LARGE SCALE GENOMIC DNA]</scope>
    <source>
        <strain evidence="3">FDAARGOS_260</strain>
    </source>
</reference>
<keyword evidence="1" id="KW-1133">Transmembrane helix</keyword>
<dbReference type="Proteomes" id="UP000191272">
    <property type="component" value="Chromosome"/>
</dbReference>
<evidence type="ECO:0000256" key="1">
    <source>
        <dbReference type="SAM" id="Phobius"/>
    </source>
</evidence>